<sequence length="59" mass="6321">MPHTRTLCGGNRRSSSPVPSFAGSEGDDGRRNPIVIKKGNNGVKQIGRVISSFIENIIV</sequence>
<protein>
    <submittedName>
        <fullName evidence="2">Uncharacterized protein</fullName>
    </submittedName>
</protein>
<gene>
    <name evidence="2" type="ORF">LITE_LOCUS24081</name>
</gene>
<evidence type="ECO:0000313" key="2">
    <source>
        <dbReference type="EMBL" id="CAI0433902.1"/>
    </source>
</evidence>
<keyword evidence="3" id="KW-1185">Reference proteome</keyword>
<organism evidence="2 3">
    <name type="scientific">Linum tenue</name>
    <dbReference type="NCBI Taxonomy" id="586396"/>
    <lineage>
        <taxon>Eukaryota</taxon>
        <taxon>Viridiplantae</taxon>
        <taxon>Streptophyta</taxon>
        <taxon>Embryophyta</taxon>
        <taxon>Tracheophyta</taxon>
        <taxon>Spermatophyta</taxon>
        <taxon>Magnoliopsida</taxon>
        <taxon>eudicotyledons</taxon>
        <taxon>Gunneridae</taxon>
        <taxon>Pentapetalae</taxon>
        <taxon>rosids</taxon>
        <taxon>fabids</taxon>
        <taxon>Malpighiales</taxon>
        <taxon>Linaceae</taxon>
        <taxon>Linum</taxon>
    </lineage>
</organism>
<evidence type="ECO:0000313" key="3">
    <source>
        <dbReference type="Proteomes" id="UP001154282"/>
    </source>
</evidence>
<dbReference type="AlphaFoldDB" id="A0AAV0LHA9"/>
<proteinExistence type="predicted"/>
<reference evidence="2" key="1">
    <citation type="submission" date="2022-08" db="EMBL/GenBank/DDBJ databases">
        <authorList>
            <person name="Gutierrez-Valencia J."/>
        </authorList>
    </citation>
    <scope>NUCLEOTIDE SEQUENCE</scope>
</reference>
<dbReference type="Proteomes" id="UP001154282">
    <property type="component" value="Unassembled WGS sequence"/>
</dbReference>
<dbReference type="EMBL" id="CAMGYJ010000006">
    <property type="protein sequence ID" value="CAI0433902.1"/>
    <property type="molecule type" value="Genomic_DNA"/>
</dbReference>
<evidence type="ECO:0000256" key="1">
    <source>
        <dbReference type="SAM" id="MobiDB-lite"/>
    </source>
</evidence>
<name>A0AAV0LHA9_9ROSI</name>
<comment type="caution">
    <text evidence="2">The sequence shown here is derived from an EMBL/GenBank/DDBJ whole genome shotgun (WGS) entry which is preliminary data.</text>
</comment>
<feature type="region of interest" description="Disordered" evidence="1">
    <location>
        <begin position="1"/>
        <end position="36"/>
    </location>
</feature>
<accession>A0AAV0LHA9</accession>